<sequence>MANQGKPAQIPAARLRLDLKNYRHEPVKREEDAIAFLLQKEKVLELALDIAEEGLNPLDRLGVVEMKGPGASKSYVAVEGNRRVCALLLLYTPEKIPSSHPNRTNVVKRLERAARKADLPQKVDCVVFANKKAAKPWIDRMHLGEAHGRSRKRWTADQQERAMGGGRNKDAMAILDLAERNGLISADD</sequence>
<dbReference type="OrthoDB" id="8266067at2"/>
<proteinExistence type="predicted"/>
<dbReference type="Proteomes" id="UP000199286">
    <property type="component" value="Unassembled WGS sequence"/>
</dbReference>
<gene>
    <name evidence="2" type="ORF">SAMN05444340_11056</name>
</gene>
<dbReference type="EMBL" id="FNPF01000010">
    <property type="protein sequence ID" value="SDY54580.1"/>
    <property type="molecule type" value="Genomic_DNA"/>
</dbReference>
<evidence type="ECO:0000313" key="2">
    <source>
        <dbReference type="EMBL" id="SDY54580.1"/>
    </source>
</evidence>
<dbReference type="AlphaFoldDB" id="A0A1H3KR88"/>
<accession>A0A1H3KR88</accession>
<feature type="region of interest" description="Disordered" evidence="1">
    <location>
        <begin position="148"/>
        <end position="168"/>
    </location>
</feature>
<organism evidence="2 3">
    <name type="scientific">Citreimonas salinaria</name>
    <dbReference type="NCBI Taxonomy" id="321339"/>
    <lineage>
        <taxon>Bacteria</taxon>
        <taxon>Pseudomonadati</taxon>
        <taxon>Pseudomonadota</taxon>
        <taxon>Alphaproteobacteria</taxon>
        <taxon>Rhodobacterales</taxon>
        <taxon>Roseobacteraceae</taxon>
        <taxon>Citreimonas</taxon>
    </lineage>
</organism>
<name>A0A1H3KR88_9RHOB</name>
<reference evidence="2 3" key="1">
    <citation type="submission" date="2016-10" db="EMBL/GenBank/DDBJ databases">
        <authorList>
            <person name="de Groot N.N."/>
        </authorList>
    </citation>
    <scope>NUCLEOTIDE SEQUENCE [LARGE SCALE GENOMIC DNA]</scope>
    <source>
        <strain evidence="2 3">DSM 26880</strain>
    </source>
</reference>
<keyword evidence="3" id="KW-1185">Reference proteome</keyword>
<evidence type="ECO:0000313" key="3">
    <source>
        <dbReference type="Proteomes" id="UP000199286"/>
    </source>
</evidence>
<feature type="compositionally biased region" description="Basic and acidic residues" evidence="1">
    <location>
        <begin position="148"/>
        <end position="160"/>
    </location>
</feature>
<dbReference type="STRING" id="321339.SAMN05444340_11056"/>
<protein>
    <submittedName>
        <fullName evidence="2">Uncharacterized protein</fullName>
    </submittedName>
</protein>
<dbReference type="RefSeq" id="WP_143042261.1">
    <property type="nucleotide sequence ID" value="NZ_FNPF01000010.1"/>
</dbReference>
<evidence type="ECO:0000256" key="1">
    <source>
        <dbReference type="SAM" id="MobiDB-lite"/>
    </source>
</evidence>